<dbReference type="FunCoup" id="P90910">
    <property type="interactions" value="322"/>
</dbReference>
<sequence>MDNAFDFQSLPMITQIRLTSFTGEFGGQVCLNTNKITPRQQKGPTCGLVAISMCLEHFGIKTNPETILEKAKEMGFTKQGEMYSAESLASLTNEFLPNSSKIRKMPSPKEFTQSICDGKQMLIAYDCGPNYQPVYVRGHSAHWLLACGFVKKQEVDGFVETRETVAETDEIAIIGYQGKSTNLNVFPFNEVVASNAQLLEAGLKRDPSEYIIPDPHNLSEIRNCVVEVCINN</sequence>
<dbReference type="Proteomes" id="UP000001940">
    <property type="component" value="Chromosome I"/>
</dbReference>
<evidence type="ECO:0000256" key="7">
    <source>
        <dbReference type="ARBA" id="ARBA00049041"/>
    </source>
</evidence>
<dbReference type="HOGENOM" id="CLU_077492_0_0_1"/>
<dbReference type="OrthoDB" id="198816at2759"/>
<evidence type="ECO:0000256" key="3">
    <source>
        <dbReference type="ARBA" id="ARBA00022801"/>
    </source>
</evidence>
<dbReference type="CTD" id="172795"/>
<dbReference type="PaxDb" id="6239-K07A1.3"/>
<dbReference type="SMR" id="P90910"/>
<protein>
    <recommendedName>
        <fullName evidence="5">Actin maturation protease</fullName>
    </recommendedName>
    <alternativeName>
        <fullName evidence="6">Actin aminopeptidase ACTMAP</fullName>
    </alternativeName>
</protein>
<evidence type="ECO:0000256" key="4">
    <source>
        <dbReference type="ARBA" id="ARBA00034725"/>
    </source>
</evidence>
<dbReference type="PhylomeDB" id="P90910"/>
<evidence type="ECO:0000313" key="9">
    <source>
        <dbReference type="Proteomes" id="UP000001940"/>
    </source>
</evidence>
<dbReference type="GO" id="GO:0006508">
    <property type="term" value="P:proteolysis"/>
    <property type="evidence" value="ECO:0007669"/>
    <property type="project" value="UniProtKB-KW"/>
</dbReference>
<dbReference type="Bgee" id="WBGene00010610">
    <property type="expression patterns" value="Expressed in pharyngeal muscle cell (C elegans) and 3 other cell types or tissues"/>
</dbReference>
<keyword evidence="2 8" id="KW-0645">Protease</keyword>
<keyword evidence="9" id="KW-1185">Reference proteome</keyword>
<dbReference type="InterPro" id="IPR040043">
    <property type="entry name" value="ACTMAP"/>
</dbReference>
<dbReference type="AlphaFoldDB" id="P90910"/>
<dbReference type="RefSeq" id="NP_492543.2">
    <property type="nucleotide sequence ID" value="NM_060142.5"/>
</dbReference>
<evidence type="ECO:0000256" key="5">
    <source>
        <dbReference type="ARBA" id="ARBA00034848"/>
    </source>
</evidence>
<evidence type="ECO:0000256" key="1">
    <source>
        <dbReference type="ARBA" id="ARBA00022438"/>
    </source>
</evidence>
<accession>P90910</accession>
<dbReference type="UCSC" id="K07A1.3">
    <property type="organism name" value="c. elegans"/>
</dbReference>
<dbReference type="PANTHER" id="PTHR28631">
    <property type="entry name" value="UPF0692 PROTEIN C19ORF54"/>
    <property type="match status" value="1"/>
</dbReference>
<dbReference type="OMA" id="MCLEHFG"/>
<organism evidence="8 9">
    <name type="scientific">Caenorhabditis elegans</name>
    <dbReference type="NCBI Taxonomy" id="6239"/>
    <lineage>
        <taxon>Eukaryota</taxon>
        <taxon>Metazoa</taxon>
        <taxon>Ecdysozoa</taxon>
        <taxon>Nematoda</taxon>
        <taxon>Chromadorea</taxon>
        <taxon>Rhabditida</taxon>
        <taxon>Rhabditina</taxon>
        <taxon>Rhabditomorpha</taxon>
        <taxon>Rhabditoidea</taxon>
        <taxon>Rhabditidae</taxon>
        <taxon>Peloderinae</taxon>
        <taxon>Caenorhabditis</taxon>
    </lineage>
</organism>
<comment type="catalytic activity">
    <reaction evidence="7">
        <text>N-terminal N(alpha)-acetyl-L-cysteinyl-L-aspartyl-[protein] + H2O = N-terminal L-aspartyl-[protein] + N-acetyl-L-cysteine</text>
        <dbReference type="Rhea" id="RHEA:74579"/>
        <dbReference type="Rhea" id="RHEA-COMP:12669"/>
        <dbReference type="Rhea" id="RHEA-COMP:18395"/>
        <dbReference type="ChEBI" id="CHEBI:15377"/>
        <dbReference type="ChEBI" id="CHEBI:64720"/>
        <dbReference type="ChEBI" id="CHEBI:78236"/>
        <dbReference type="ChEBI" id="CHEBI:193599"/>
    </reaction>
    <physiologicalReaction direction="left-to-right" evidence="7">
        <dbReference type="Rhea" id="RHEA:74580"/>
    </physiologicalReaction>
</comment>
<keyword evidence="1" id="KW-0031">Aminopeptidase</keyword>
<dbReference type="STRING" id="6239.K07A1.3.1"/>
<evidence type="ECO:0000256" key="6">
    <source>
        <dbReference type="ARBA" id="ARBA00034908"/>
    </source>
</evidence>
<keyword evidence="3" id="KW-0378">Hydrolase</keyword>
<evidence type="ECO:0000256" key="2">
    <source>
        <dbReference type="ARBA" id="ARBA00022670"/>
    </source>
</evidence>
<reference evidence="8 9" key="1">
    <citation type="journal article" date="1998" name="Science">
        <title>Genome sequence of the nematode C. elegans: a platform for investigating biology.</title>
        <authorList>
            <consortium name="The C. elegans sequencing consortium"/>
            <person name="Sulson J.E."/>
            <person name="Waterston R."/>
        </authorList>
    </citation>
    <scope>NUCLEOTIDE SEQUENCE [LARGE SCALE GENOMIC DNA]</scope>
    <source>
        <strain evidence="8 9">Bristol N2</strain>
    </source>
</reference>
<evidence type="ECO:0000313" key="8">
    <source>
        <dbReference type="EMBL" id="CAB03165.2"/>
    </source>
</evidence>
<gene>
    <name evidence="8" type="ORF">CELE_K07A1.3</name>
    <name evidence="8 10" type="ORF">K07A1.3</name>
</gene>
<dbReference type="EMBL" id="BX284601">
    <property type="protein sequence ID" value="CAB03165.2"/>
    <property type="molecule type" value="Genomic_DNA"/>
</dbReference>
<dbReference type="AGR" id="WB:WBGene00010610"/>
<dbReference type="InParanoid" id="P90910"/>
<dbReference type="eggNOG" id="ENOG502QQQD">
    <property type="taxonomic scope" value="Eukaryota"/>
</dbReference>
<evidence type="ECO:0000313" key="10">
    <source>
        <dbReference type="WormBase" id="K07A1.3"/>
    </source>
</evidence>
<dbReference type="GO" id="GO:0004177">
    <property type="term" value="F:aminopeptidase activity"/>
    <property type="evidence" value="ECO:0007669"/>
    <property type="project" value="UniProtKB-KW"/>
</dbReference>
<dbReference type="GeneID" id="172795"/>
<name>P90910_CAEEL</name>
<dbReference type="Pfam" id="PF21646">
    <property type="entry name" value="ACTMAP-like_C"/>
    <property type="match status" value="1"/>
</dbReference>
<dbReference type="PeptideAtlas" id="P90910"/>
<dbReference type="KEGG" id="cel:CELE_K07A1.3"/>
<dbReference type="WormBase" id="K07A1.3">
    <property type="protein sequence ID" value="CE41247"/>
    <property type="gene ID" value="WBGene00010610"/>
</dbReference>
<dbReference type="PANTHER" id="PTHR28631:SF1">
    <property type="entry name" value="ACTIN MATURATION PROTEASE"/>
    <property type="match status" value="1"/>
</dbReference>
<comment type="similarity">
    <text evidence="4">Belongs to the ACTMAP family.</text>
</comment>
<proteinExistence type="inferred from homology"/>